<proteinExistence type="predicted"/>
<name>A0A0A9J278_ARUDO</name>
<protein>
    <submittedName>
        <fullName evidence="3">Uncharacterized protein</fullName>
    </submittedName>
</protein>
<sequence>MRSVLSLCFHLALVVTLAPGVPHLADGRVIDPEPELKLALQPDPKSAPQLDSNPELKPTPQPDPKPQPELSKPES</sequence>
<evidence type="ECO:0000256" key="2">
    <source>
        <dbReference type="SAM" id="SignalP"/>
    </source>
</evidence>
<evidence type="ECO:0000256" key="1">
    <source>
        <dbReference type="SAM" id="MobiDB-lite"/>
    </source>
</evidence>
<dbReference type="AlphaFoldDB" id="A0A0A9J278"/>
<feature type="compositionally biased region" description="Pro residues" evidence="1">
    <location>
        <begin position="57"/>
        <end position="67"/>
    </location>
</feature>
<feature type="region of interest" description="Disordered" evidence="1">
    <location>
        <begin position="39"/>
        <end position="75"/>
    </location>
</feature>
<reference evidence="3" key="1">
    <citation type="submission" date="2014-09" db="EMBL/GenBank/DDBJ databases">
        <authorList>
            <person name="Magalhaes I.L.F."/>
            <person name="Oliveira U."/>
            <person name="Santos F.R."/>
            <person name="Vidigal T.H.D.A."/>
            <person name="Brescovit A.D."/>
            <person name="Santos A.J."/>
        </authorList>
    </citation>
    <scope>NUCLEOTIDE SEQUENCE</scope>
    <source>
        <tissue evidence="3">Shoot tissue taken approximately 20 cm above the soil surface</tissue>
    </source>
</reference>
<feature type="signal peptide" evidence="2">
    <location>
        <begin position="1"/>
        <end position="27"/>
    </location>
</feature>
<feature type="chain" id="PRO_5015033184" evidence="2">
    <location>
        <begin position="28"/>
        <end position="75"/>
    </location>
</feature>
<keyword evidence="2" id="KW-0732">Signal</keyword>
<organism evidence="3">
    <name type="scientific">Arundo donax</name>
    <name type="common">Giant reed</name>
    <name type="synonym">Donax arundinaceus</name>
    <dbReference type="NCBI Taxonomy" id="35708"/>
    <lineage>
        <taxon>Eukaryota</taxon>
        <taxon>Viridiplantae</taxon>
        <taxon>Streptophyta</taxon>
        <taxon>Embryophyta</taxon>
        <taxon>Tracheophyta</taxon>
        <taxon>Spermatophyta</taxon>
        <taxon>Magnoliopsida</taxon>
        <taxon>Liliopsida</taxon>
        <taxon>Poales</taxon>
        <taxon>Poaceae</taxon>
        <taxon>PACMAD clade</taxon>
        <taxon>Arundinoideae</taxon>
        <taxon>Arundineae</taxon>
        <taxon>Arundo</taxon>
    </lineage>
</organism>
<dbReference type="EMBL" id="GBRH01250598">
    <property type="protein sequence ID" value="JAD47297.1"/>
    <property type="molecule type" value="Transcribed_RNA"/>
</dbReference>
<accession>A0A0A9J278</accession>
<reference evidence="3" key="2">
    <citation type="journal article" date="2015" name="Data Brief">
        <title>Shoot transcriptome of the giant reed, Arundo donax.</title>
        <authorList>
            <person name="Barrero R.A."/>
            <person name="Guerrero F.D."/>
            <person name="Moolhuijzen P."/>
            <person name="Goolsby J.A."/>
            <person name="Tidwell J."/>
            <person name="Bellgard S.E."/>
            <person name="Bellgard M.I."/>
        </authorList>
    </citation>
    <scope>NUCLEOTIDE SEQUENCE</scope>
    <source>
        <tissue evidence="3">Shoot tissue taken approximately 20 cm above the soil surface</tissue>
    </source>
</reference>
<evidence type="ECO:0000313" key="3">
    <source>
        <dbReference type="EMBL" id="JAD47297.1"/>
    </source>
</evidence>